<sequence>MPKHNFAMLTSVRKTVRIITTTSYIQVDYTVIFFSGQIGLSFGGINGNGYLLIFVFFFIIKGKLAQNSIFLYFFFFFF</sequence>
<dbReference type="EMBL" id="CATNWA010015345">
    <property type="protein sequence ID" value="CAI9582223.1"/>
    <property type="molecule type" value="Genomic_DNA"/>
</dbReference>
<comment type="caution">
    <text evidence="1">The sequence shown here is derived from an EMBL/GenBank/DDBJ whole genome shotgun (WGS) entry which is preliminary data.</text>
</comment>
<accession>A0ABN9EC39</accession>
<gene>
    <name evidence="1" type="ORF">SPARVUS_LOCUS9629656</name>
</gene>
<protein>
    <recommendedName>
        <fullName evidence="3">Transmembrane protein</fullName>
    </recommendedName>
</protein>
<proteinExistence type="predicted"/>
<reference evidence="1" key="1">
    <citation type="submission" date="2023-05" db="EMBL/GenBank/DDBJ databases">
        <authorList>
            <person name="Stuckert A."/>
        </authorList>
    </citation>
    <scope>NUCLEOTIDE SEQUENCE</scope>
</reference>
<dbReference type="Proteomes" id="UP001162483">
    <property type="component" value="Unassembled WGS sequence"/>
</dbReference>
<keyword evidence="2" id="KW-1185">Reference proteome</keyword>
<evidence type="ECO:0000313" key="1">
    <source>
        <dbReference type="EMBL" id="CAI9582223.1"/>
    </source>
</evidence>
<organism evidence="1 2">
    <name type="scientific">Staurois parvus</name>
    <dbReference type="NCBI Taxonomy" id="386267"/>
    <lineage>
        <taxon>Eukaryota</taxon>
        <taxon>Metazoa</taxon>
        <taxon>Chordata</taxon>
        <taxon>Craniata</taxon>
        <taxon>Vertebrata</taxon>
        <taxon>Euteleostomi</taxon>
        <taxon>Amphibia</taxon>
        <taxon>Batrachia</taxon>
        <taxon>Anura</taxon>
        <taxon>Neobatrachia</taxon>
        <taxon>Ranoidea</taxon>
        <taxon>Ranidae</taxon>
        <taxon>Staurois</taxon>
    </lineage>
</organism>
<name>A0ABN9EC39_9NEOB</name>
<feature type="non-terminal residue" evidence="1">
    <location>
        <position position="78"/>
    </location>
</feature>
<evidence type="ECO:0008006" key="3">
    <source>
        <dbReference type="Google" id="ProtNLM"/>
    </source>
</evidence>
<evidence type="ECO:0000313" key="2">
    <source>
        <dbReference type="Proteomes" id="UP001162483"/>
    </source>
</evidence>